<evidence type="ECO:0000256" key="5">
    <source>
        <dbReference type="ARBA" id="ARBA00022801"/>
    </source>
</evidence>
<keyword evidence="8" id="KW-0119">Carbohydrate metabolism</keyword>
<evidence type="ECO:0000256" key="9">
    <source>
        <dbReference type="ARBA" id="ARBA00023295"/>
    </source>
</evidence>
<dbReference type="Pfam" id="PF00933">
    <property type="entry name" value="Glyco_hydro_3"/>
    <property type="match status" value="1"/>
</dbReference>
<comment type="caution">
    <text evidence="12">The sequence shown here is derived from an EMBL/GenBank/DDBJ whole genome shotgun (WGS) entry which is preliminary data.</text>
</comment>
<dbReference type="VEuPathDB" id="FungiDB:ASPNIDRAFT2_1105418"/>
<dbReference type="VEuPathDB" id="FungiDB:M747DRAFT_288883"/>
<keyword evidence="9" id="KW-0326">Glycosidase</keyword>
<comment type="pathway">
    <text evidence="2">Glycan metabolism; cellulose degradation.</text>
</comment>
<dbReference type="SMR" id="A0A117DZ64"/>
<dbReference type="InterPro" id="IPR026891">
    <property type="entry name" value="Fn3-like"/>
</dbReference>
<dbReference type="VEuPathDB" id="FungiDB:ATCC64974_100070"/>
<dbReference type="InterPro" id="IPR017853">
    <property type="entry name" value="GH"/>
</dbReference>
<reference evidence="13" key="1">
    <citation type="journal article" date="2016" name="Genome Announc.">
        <title>Draft genome sequence of Aspergillus niger strain An76.</title>
        <authorList>
            <person name="Gong W."/>
            <person name="Cheng Z."/>
            <person name="Zhang H."/>
            <person name="Liu L."/>
            <person name="Gao P."/>
            <person name="Wang L."/>
        </authorList>
    </citation>
    <scope>NUCLEOTIDE SEQUENCE [LARGE SCALE GENOMIC DNA]</scope>
    <source>
        <strain evidence="13">An76</strain>
    </source>
</reference>
<dbReference type="SUPFAM" id="SSF52279">
    <property type="entry name" value="Beta-D-glucan exohydrolase, C-terminal domain"/>
    <property type="match status" value="1"/>
</dbReference>
<evidence type="ECO:0000256" key="7">
    <source>
        <dbReference type="ARBA" id="ARBA00023180"/>
    </source>
</evidence>
<dbReference type="PANTHER" id="PTHR42715:SF14">
    <property type="entry name" value="BETA-GLUCOSIDASE D-RELATED"/>
    <property type="match status" value="1"/>
</dbReference>
<dbReference type="GO" id="GO:0030245">
    <property type="term" value="P:cellulose catabolic process"/>
    <property type="evidence" value="ECO:0007669"/>
    <property type="project" value="UniProtKB-KW"/>
</dbReference>
<evidence type="ECO:0000313" key="13">
    <source>
        <dbReference type="Proteomes" id="UP000068243"/>
    </source>
</evidence>
<evidence type="ECO:0000313" key="12">
    <source>
        <dbReference type="EMBL" id="GAQ37986.1"/>
    </source>
</evidence>
<dbReference type="InterPro" id="IPR002772">
    <property type="entry name" value="Glyco_hydro_3_C"/>
</dbReference>
<comment type="catalytic activity">
    <reaction evidence="1">
        <text>Hydrolysis of terminal, non-reducing beta-D-glucosyl residues with release of beta-D-glucose.</text>
        <dbReference type="EC" id="3.2.1.21"/>
    </reaction>
</comment>
<evidence type="ECO:0000259" key="11">
    <source>
        <dbReference type="SMART" id="SM01217"/>
    </source>
</evidence>
<dbReference type="InterPro" id="IPR050288">
    <property type="entry name" value="Cellulose_deg_GH3"/>
</dbReference>
<evidence type="ECO:0000256" key="8">
    <source>
        <dbReference type="ARBA" id="ARBA00023277"/>
    </source>
</evidence>
<evidence type="ECO:0000256" key="1">
    <source>
        <dbReference type="ARBA" id="ARBA00000448"/>
    </source>
</evidence>
<dbReference type="AlphaFoldDB" id="A0A117DZ64"/>
<dbReference type="VEuPathDB" id="FungiDB:An07g09760"/>
<keyword evidence="6" id="KW-0136">Cellulose degradation</keyword>
<dbReference type="Gene3D" id="3.20.20.300">
    <property type="entry name" value="Glycoside hydrolase, family 3, N-terminal domain"/>
    <property type="match status" value="1"/>
</dbReference>
<keyword evidence="5 12" id="KW-0378">Hydrolase</keyword>
<accession>A0A117DZ64</accession>
<gene>
    <name evidence="12" type="ORF">ABL_02420</name>
</gene>
<organism evidence="12 13">
    <name type="scientific">Aspergillus niger</name>
    <dbReference type="NCBI Taxonomy" id="5061"/>
    <lineage>
        <taxon>Eukaryota</taxon>
        <taxon>Fungi</taxon>
        <taxon>Dikarya</taxon>
        <taxon>Ascomycota</taxon>
        <taxon>Pezizomycotina</taxon>
        <taxon>Eurotiomycetes</taxon>
        <taxon>Eurotiomycetidae</taxon>
        <taxon>Eurotiales</taxon>
        <taxon>Aspergillaceae</taxon>
        <taxon>Aspergillus</taxon>
        <taxon>Aspergillus subgen. Circumdati</taxon>
    </lineage>
</organism>
<sequence length="757" mass="82573">MRQSIGWKTFYAGWALASTGFCTSSGLLADLQVDLQDWASAYNQSVATVATLSNVDKIRLISGQSVPSINFEPYTADDGSQGLESFFYVTSFPESSAMAQTWDPELIKANFHAVGQEFYGKGYTMINGPTVGPQGRTPWSGRLVETLGQDVYLAGIAFAHATEGIREAGIIPCGKHFLLNEQETNRSEVYWSNNGVTVPLNNTAYSSNADDKTLHEAYLWPFYDGVKAGLGAVMCAMNRVNGTYACETPNLLNNVLKTELAFPGFVTPDTSGQHTALGSANAGMDFGATSFWNPQTLLPALANGSLSQARLDDMAIRNLMPYFQFGLNTKTIPPNPPATAPVDVRANHRALVRKAGSAAITLLKNTNNTLPLHKPPSIGIFGSHARPTLIGPGTTMDDVHTHTTWPGHLIFSGGSGISSPSYQITPYDALLSKALQDGTQLMWAMDDELPIIPYTAVTGTMGTSAAPTFAGYASAVSTCLVFINAWSGEGHDRSELRNIPQDEMILTVAQNCANTIVIINTVGVRLLDAWIDHPNITAVLYSSLLGEQSGNAIIDVLYGAVNPSAKLIHTIARNESDYPVPVCMTADCDFTKEKVYLDYKYFDAHNITPRYEFGFGLSYTTFNYSVPPAISYVNGSALAHPIPIGKLIPGGKADLWDEVMRITTYITNTGNRDGAEVAQLYVSFPEEADQPVRQLRGFQKVFLRVGEKGKVEFGLRRRDLSFWDVGRQEWVLARGVYRFWVGASSRDLRGWVEYEVA</sequence>
<comment type="similarity">
    <text evidence="3">Belongs to the glycosyl hydrolase 3 family.</text>
</comment>
<keyword evidence="7" id="KW-0325">Glycoprotein</keyword>
<evidence type="ECO:0000256" key="6">
    <source>
        <dbReference type="ARBA" id="ARBA00023001"/>
    </source>
</evidence>
<dbReference type="SUPFAM" id="SSF51445">
    <property type="entry name" value="(Trans)glycosidases"/>
    <property type="match status" value="1"/>
</dbReference>
<dbReference type="SMART" id="SM01217">
    <property type="entry name" value="Fn3_like"/>
    <property type="match status" value="1"/>
</dbReference>
<dbReference type="Pfam" id="PF14310">
    <property type="entry name" value="Fn3-like"/>
    <property type="match status" value="1"/>
</dbReference>
<dbReference type="OrthoDB" id="416222at2759"/>
<dbReference type="EMBL" id="BCMY01000003">
    <property type="protein sequence ID" value="GAQ37986.1"/>
    <property type="molecule type" value="Genomic_DNA"/>
</dbReference>
<proteinExistence type="inferred from homology"/>
<evidence type="ECO:0000256" key="4">
    <source>
        <dbReference type="ARBA" id="ARBA00012744"/>
    </source>
</evidence>
<evidence type="ECO:0000256" key="10">
    <source>
        <dbReference type="ARBA" id="ARBA00023326"/>
    </source>
</evidence>
<dbReference type="InterPro" id="IPR001764">
    <property type="entry name" value="Glyco_hydro_3_N"/>
</dbReference>
<dbReference type="PANTHER" id="PTHR42715">
    <property type="entry name" value="BETA-GLUCOSIDASE"/>
    <property type="match status" value="1"/>
</dbReference>
<dbReference type="Proteomes" id="UP000068243">
    <property type="component" value="Unassembled WGS sequence"/>
</dbReference>
<dbReference type="Gene3D" id="3.40.50.1700">
    <property type="entry name" value="Glycoside hydrolase family 3 C-terminal domain"/>
    <property type="match status" value="1"/>
</dbReference>
<evidence type="ECO:0000256" key="3">
    <source>
        <dbReference type="ARBA" id="ARBA00005336"/>
    </source>
</evidence>
<name>A0A117DZ64_ASPNG</name>
<dbReference type="InterPro" id="IPR036881">
    <property type="entry name" value="Glyco_hydro_3_C_sf"/>
</dbReference>
<dbReference type="OMA" id="SEVYWID"/>
<dbReference type="EC" id="3.2.1.21" evidence="4"/>
<dbReference type="Gene3D" id="2.60.40.10">
    <property type="entry name" value="Immunoglobulins"/>
    <property type="match status" value="1"/>
</dbReference>
<protein>
    <recommendedName>
        <fullName evidence="4">beta-glucosidase</fullName>
        <ecNumber evidence="4">3.2.1.21</ecNumber>
    </recommendedName>
</protein>
<dbReference type="InterPro" id="IPR013783">
    <property type="entry name" value="Ig-like_fold"/>
</dbReference>
<dbReference type="Pfam" id="PF01915">
    <property type="entry name" value="Glyco_hydro_3_C"/>
    <property type="match status" value="1"/>
</dbReference>
<dbReference type="PRINTS" id="PR00133">
    <property type="entry name" value="GLHYDRLASE3"/>
</dbReference>
<keyword evidence="10" id="KW-0624">Polysaccharide degradation</keyword>
<feature type="domain" description="Fibronectin type III-like" evidence="11">
    <location>
        <begin position="676"/>
        <end position="745"/>
    </location>
</feature>
<dbReference type="InterPro" id="IPR036962">
    <property type="entry name" value="Glyco_hydro_3_N_sf"/>
</dbReference>
<dbReference type="GO" id="GO:0008422">
    <property type="term" value="F:beta-glucosidase activity"/>
    <property type="evidence" value="ECO:0007669"/>
    <property type="project" value="UniProtKB-EC"/>
</dbReference>
<evidence type="ECO:0000256" key="2">
    <source>
        <dbReference type="ARBA" id="ARBA00004987"/>
    </source>
</evidence>